<evidence type="ECO:0000313" key="15">
    <source>
        <dbReference type="Proteomes" id="UP001528850"/>
    </source>
</evidence>
<keyword evidence="6 11" id="KW-0547">Nucleotide-binding</keyword>
<evidence type="ECO:0000256" key="7">
    <source>
        <dbReference type="ARBA" id="ARBA00022833"/>
    </source>
</evidence>
<evidence type="ECO:0000259" key="13">
    <source>
        <dbReference type="SMART" id="SM00382"/>
    </source>
</evidence>
<dbReference type="InterPro" id="IPR027417">
    <property type="entry name" value="P-loop_NTPase"/>
</dbReference>
<dbReference type="CDD" id="cd00009">
    <property type="entry name" value="AAA"/>
    <property type="match status" value="1"/>
</dbReference>
<keyword evidence="7" id="KW-0862">Zinc</keyword>
<dbReference type="Proteomes" id="UP001528850">
    <property type="component" value="Unassembled WGS sequence"/>
</dbReference>
<dbReference type="PANTHER" id="PTHR11669:SF0">
    <property type="entry name" value="PROTEIN STICHEL-LIKE 2"/>
    <property type="match status" value="1"/>
</dbReference>
<organism evidence="14 15">
    <name type="scientific">Luteibacter sahnii</name>
    <dbReference type="NCBI Taxonomy" id="3021977"/>
    <lineage>
        <taxon>Bacteria</taxon>
        <taxon>Pseudomonadati</taxon>
        <taxon>Pseudomonadota</taxon>
        <taxon>Gammaproteobacteria</taxon>
        <taxon>Lysobacterales</taxon>
        <taxon>Rhodanobacteraceae</taxon>
        <taxon>Luteibacter</taxon>
    </lineage>
</organism>
<comment type="caution">
    <text evidence="14">The sequence shown here is derived from an EMBL/GenBank/DDBJ whole genome shotgun (WGS) entry which is preliminary data.</text>
</comment>
<evidence type="ECO:0000256" key="1">
    <source>
        <dbReference type="ARBA" id="ARBA00006360"/>
    </source>
</evidence>
<comment type="similarity">
    <text evidence="1 11">Belongs to the DnaX/STICHEL family.</text>
</comment>
<dbReference type="Pfam" id="PF12170">
    <property type="entry name" value="DNA_pol3_tau_5"/>
    <property type="match status" value="1"/>
</dbReference>
<dbReference type="SMART" id="SM00382">
    <property type="entry name" value="AAA"/>
    <property type="match status" value="1"/>
</dbReference>
<dbReference type="SUPFAM" id="SSF48019">
    <property type="entry name" value="post-AAA+ oligomerization domain-like"/>
    <property type="match status" value="1"/>
</dbReference>
<keyword evidence="2 11" id="KW-0808">Transferase</keyword>
<gene>
    <name evidence="11 14" type="primary">dnaX</name>
    <name evidence="14" type="ORF">P3W24_04630</name>
</gene>
<evidence type="ECO:0000256" key="9">
    <source>
        <dbReference type="ARBA" id="ARBA00022932"/>
    </source>
</evidence>
<dbReference type="Gene3D" id="3.30.300.150">
    <property type="entry name" value="DNA polymerase III, tau subunit, domain V"/>
    <property type="match status" value="1"/>
</dbReference>
<dbReference type="Pfam" id="PF13177">
    <property type="entry name" value="DNA_pol3_delta2"/>
    <property type="match status" value="1"/>
</dbReference>
<dbReference type="CDD" id="cd18137">
    <property type="entry name" value="HLD_clamp_pol_III_gamma_tau"/>
    <property type="match status" value="1"/>
</dbReference>
<dbReference type="PANTHER" id="PTHR11669">
    <property type="entry name" value="REPLICATION FACTOR C / DNA POLYMERASE III GAMMA-TAU SUBUNIT"/>
    <property type="match status" value="1"/>
</dbReference>
<dbReference type="InterPro" id="IPR045085">
    <property type="entry name" value="HLD_clamp_pol_III_gamma_tau"/>
</dbReference>
<dbReference type="NCBIfam" id="NF005942">
    <property type="entry name" value="PRK07994.1"/>
    <property type="match status" value="1"/>
</dbReference>
<comment type="function">
    <text evidence="11">DNA polymerase III is a complex, multichain enzyme responsible for most of the replicative synthesis in bacteria. This DNA polymerase also exhibits 3' to 5' exonuclease activity.</text>
</comment>
<dbReference type="InterPro" id="IPR003593">
    <property type="entry name" value="AAA+_ATPase"/>
</dbReference>
<dbReference type="NCBIfam" id="TIGR02397">
    <property type="entry name" value="dnaX_nterm"/>
    <property type="match status" value="1"/>
</dbReference>
<keyword evidence="3 11" id="KW-0548">Nucleotidyltransferase</keyword>
<dbReference type="SUPFAM" id="SSF52540">
    <property type="entry name" value="P-loop containing nucleoside triphosphate hydrolases"/>
    <property type="match status" value="1"/>
</dbReference>
<dbReference type="Gene3D" id="1.20.272.10">
    <property type="match status" value="1"/>
</dbReference>
<accession>A0ABT6B833</accession>
<dbReference type="InterPro" id="IPR022754">
    <property type="entry name" value="DNA_pol_III_gamma-3"/>
</dbReference>
<feature type="region of interest" description="Disordered" evidence="12">
    <location>
        <begin position="367"/>
        <end position="425"/>
    </location>
</feature>
<dbReference type="PRINTS" id="PR00300">
    <property type="entry name" value="CLPPROTEASEA"/>
</dbReference>
<dbReference type="GO" id="GO:0003887">
    <property type="term" value="F:DNA-directed DNA polymerase activity"/>
    <property type="evidence" value="ECO:0007669"/>
    <property type="project" value="UniProtKB-EC"/>
</dbReference>
<keyword evidence="9 11" id="KW-0239">DNA-directed DNA polymerase</keyword>
<evidence type="ECO:0000256" key="10">
    <source>
        <dbReference type="ARBA" id="ARBA00049244"/>
    </source>
</evidence>
<dbReference type="EC" id="2.7.7.7" evidence="11"/>
<keyword evidence="8 11" id="KW-0067">ATP-binding</keyword>
<evidence type="ECO:0000256" key="6">
    <source>
        <dbReference type="ARBA" id="ARBA00022741"/>
    </source>
</evidence>
<evidence type="ECO:0000256" key="3">
    <source>
        <dbReference type="ARBA" id="ARBA00022695"/>
    </source>
</evidence>
<dbReference type="Gene3D" id="1.10.8.60">
    <property type="match status" value="1"/>
</dbReference>
<proteinExistence type="inferred from homology"/>
<keyword evidence="15" id="KW-1185">Reference proteome</keyword>
<reference evidence="14 15" key="1">
    <citation type="journal article" date="2024" name="Curr. Microbiol.">
        <title>Luteibacter sahnii sp. nov., A Novel Yellow-Colored Xanthomonadin Pigment Producing Probiotic Bacterium from Healthy Rice Seed Microbiome.</title>
        <authorList>
            <person name="Jaiswal G."/>
            <person name="Rana R."/>
            <person name="Nayak P.K."/>
            <person name="Chouhan R."/>
            <person name="Gandhi S.G."/>
            <person name="Patel H.K."/>
            <person name="Patil P.B."/>
        </authorList>
    </citation>
    <scope>NUCLEOTIDE SEQUENCE [LARGE SCALE GENOMIC DNA]</scope>
    <source>
        <strain evidence="14 15">PPL201</strain>
    </source>
</reference>
<dbReference type="InterPro" id="IPR038249">
    <property type="entry name" value="PolIII_tau_V_sf"/>
</dbReference>
<dbReference type="InterPro" id="IPR021029">
    <property type="entry name" value="DNA_pol_III_tau_dom-5"/>
</dbReference>
<evidence type="ECO:0000256" key="2">
    <source>
        <dbReference type="ARBA" id="ARBA00022679"/>
    </source>
</evidence>
<dbReference type="InterPro" id="IPR050238">
    <property type="entry name" value="DNA_Rep/Repair_Clamp_Loader"/>
</dbReference>
<dbReference type="InterPro" id="IPR001270">
    <property type="entry name" value="ClpA/B"/>
</dbReference>
<keyword evidence="5" id="KW-0479">Metal-binding</keyword>
<evidence type="ECO:0000256" key="11">
    <source>
        <dbReference type="RuleBase" id="RU364063"/>
    </source>
</evidence>
<sequence>MSYQVLARKWRPRKFAELVGQEHVVRALTNALDTGRMHHAYLFTGTRGVGKTTIARIFAKSLNCERGESADPCGECAVCTAVDAGRFVDLLEIDAASNTGVDDVREVIENAQYAPSRGRFKVYLVDEVHMLSKPAFNALLKTLEEPPPHVKFLLATTDPQKLPVTVLSRCLKFNLKRLLPDQIGGQMRHILGAEAIAFDDDAIGELAHAADGSLRDGLSLLDQAIAYGGGSLRASDVRAMLGSVERGQVLGVLAALAAGDGAALMAESDRIASFSPDFGGVLDDLATVLHRVQLLQLVPGYRGEESDVGLADIAGRLAPEDVQLYYQIATAGRRDLPMAPDARIGFEMVLLRMHAFRPAEAGQAAPARAAAPAPARVAPSPSVSAPAPTSMPTPRAAPAPAAAAPAPVAPPSTPRPLTMGADGLPDWHDIVERANLRGPIGQLAQNSSLRGVEGDAMVLALQPQHMHLAVEPLTSQMEEKVSQALGRRVRFRFVADTGNGGGTLGTPAERRAQAASDAQAHAEASMETDPLVQALKRDFDARVIPQSIKPVEP</sequence>
<evidence type="ECO:0000256" key="8">
    <source>
        <dbReference type="ARBA" id="ARBA00022840"/>
    </source>
</evidence>
<dbReference type="InterPro" id="IPR012763">
    <property type="entry name" value="DNA_pol_III_sug/sutau_N"/>
</dbReference>
<evidence type="ECO:0000256" key="4">
    <source>
        <dbReference type="ARBA" id="ARBA00022705"/>
    </source>
</evidence>
<evidence type="ECO:0000256" key="5">
    <source>
        <dbReference type="ARBA" id="ARBA00022723"/>
    </source>
</evidence>
<protein>
    <recommendedName>
        <fullName evidence="11">DNA polymerase III subunit gamma/tau</fullName>
        <ecNumber evidence="11">2.7.7.7</ecNumber>
    </recommendedName>
</protein>
<dbReference type="Pfam" id="PF22608">
    <property type="entry name" value="DNAX_ATPase_lid"/>
    <property type="match status" value="1"/>
</dbReference>
<evidence type="ECO:0000313" key="14">
    <source>
        <dbReference type="EMBL" id="MDF4024247.1"/>
    </source>
</evidence>
<dbReference type="Pfam" id="PF12169">
    <property type="entry name" value="DNA_pol3_gamma3"/>
    <property type="match status" value="1"/>
</dbReference>
<feature type="domain" description="AAA+ ATPase" evidence="13">
    <location>
        <begin position="37"/>
        <end position="178"/>
    </location>
</feature>
<feature type="compositionally biased region" description="Low complexity" evidence="12">
    <location>
        <begin position="367"/>
        <end position="388"/>
    </location>
</feature>
<dbReference type="EMBL" id="JARJJS010000001">
    <property type="protein sequence ID" value="MDF4024247.1"/>
    <property type="molecule type" value="Genomic_DNA"/>
</dbReference>
<comment type="subunit">
    <text evidence="11">DNA polymerase III contains a core (composed of alpha, epsilon and theta chains) that associates with a tau subunit. This core dimerizes to form the POLIII' complex. PolIII' associates with the gamma complex (composed of gamma, delta, delta', psi and chi chains) and with the beta chain to form the complete DNA polymerase III complex.</text>
</comment>
<dbReference type="InterPro" id="IPR008921">
    <property type="entry name" value="DNA_pol3_clamp-load_cplx_C"/>
</dbReference>
<keyword evidence="4 11" id="KW-0235">DNA replication</keyword>
<dbReference type="NCBIfam" id="NF004046">
    <property type="entry name" value="PRK05563.1"/>
    <property type="match status" value="1"/>
</dbReference>
<evidence type="ECO:0000256" key="12">
    <source>
        <dbReference type="SAM" id="MobiDB-lite"/>
    </source>
</evidence>
<comment type="catalytic activity">
    <reaction evidence="10 11">
        <text>DNA(n) + a 2'-deoxyribonucleoside 5'-triphosphate = DNA(n+1) + diphosphate</text>
        <dbReference type="Rhea" id="RHEA:22508"/>
        <dbReference type="Rhea" id="RHEA-COMP:17339"/>
        <dbReference type="Rhea" id="RHEA-COMP:17340"/>
        <dbReference type="ChEBI" id="CHEBI:33019"/>
        <dbReference type="ChEBI" id="CHEBI:61560"/>
        <dbReference type="ChEBI" id="CHEBI:173112"/>
        <dbReference type="EC" id="2.7.7.7"/>
    </reaction>
</comment>
<name>A0ABT6B833_9GAMM</name>
<dbReference type="Gene3D" id="3.40.50.300">
    <property type="entry name" value="P-loop containing nucleotide triphosphate hydrolases"/>
    <property type="match status" value="1"/>
</dbReference>